<reference evidence="1 2" key="1">
    <citation type="submission" date="2012-12" db="EMBL/GenBank/DDBJ databases">
        <title>The Genome Sequence of Bacillus cereus VD196.</title>
        <authorList>
            <consortium name="The Broad Institute Genome Sequencing Platform"/>
            <consortium name="The Broad Institute Genome Sequencing Center for Infectious Disease"/>
            <person name="Feldgarden M."/>
            <person name="Van der Auwera G.A."/>
            <person name="Mahillon J."/>
            <person name="Duprez V."/>
            <person name="Timmery S."/>
            <person name="Mattelet C."/>
            <person name="Dierick K."/>
            <person name="Sun M."/>
            <person name="Yu Z."/>
            <person name="Zhu L."/>
            <person name="Hu X."/>
            <person name="Shank E.B."/>
            <person name="Swiecicka I."/>
            <person name="Hansen B.M."/>
            <person name="Andrup L."/>
            <person name="Walker B."/>
            <person name="Young S.K."/>
            <person name="Zeng Q."/>
            <person name="Gargeya S."/>
            <person name="Fitzgerald M."/>
            <person name="Haas B."/>
            <person name="Abouelleil A."/>
            <person name="Alvarado L."/>
            <person name="Arachchi H.M."/>
            <person name="Berlin A.M."/>
            <person name="Chapman S.B."/>
            <person name="Dewar J."/>
            <person name="Goldberg J."/>
            <person name="Griggs A."/>
            <person name="Gujja S."/>
            <person name="Hansen M."/>
            <person name="Howarth C."/>
            <person name="Imamovic A."/>
            <person name="Larimer J."/>
            <person name="McCowan C."/>
            <person name="Murphy C."/>
            <person name="Neiman D."/>
            <person name="Pearson M."/>
            <person name="Priest M."/>
            <person name="Roberts A."/>
            <person name="Saif S."/>
            <person name="Shea T."/>
            <person name="Sisk P."/>
            <person name="Sykes S."/>
            <person name="Wortman J."/>
            <person name="Nusbaum C."/>
            <person name="Birren B."/>
        </authorList>
    </citation>
    <scope>NUCLEOTIDE SEQUENCE [LARGE SCALE GENOMIC DNA]</scope>
    <source>
        <strain evidence="1 2">VD196</strain>
    </source>
</reference>
<comment type="caution">
    <text evidence="1">The sequence shown here is derived from an EMBL/GenBank/DDBJ whole genome shotgun (WGS) entry which is preliminary data.</text>
</comment>
<name>A0A9W5V9D2_BACCE</name>
<dbReference type="AlphaFoldDB" id="A0A9W5V9D2"/>
<sequence>MAKLNVKVVNENTVEYNGFVYELVTDGGRVNDLIQCFEDDAWLIRGEFYHVYEVDGDGDMVFNDEEEDSRYRNSDSSKWKVFRKSHAITIDKLTDAEGVVKIELPDGTKLEGTPSDLEKITRSMQKMQNEQQGQAERVATVEMPEEAVDVEVETEPVSVRLQVGDYAKVVEEGSRSAKVGDIVKIFVDDEDNQPFKCEDLQGKELRYPWFREHELVKAIDEEVLEAKQALLKEGDFARVIANTTYHSFEIGTIVKLDDYAEETDAFTAYYIDGSDFWRIYRRDLEPLTKEEAEHIAREAEEEKKAKAERTKWAAIGREVGEIKKGDIVRTTSHCGSVNPVGTIGVAHEDGTVDSCSTVALNGDTGNWSSVELIVPVGQRFDTVG</sequence>
<dbReference type="Proteomes" id="UP000014023">
    <property type="component" value="Unassembled WGS sequence"/>
</dbReference>
<accession>A0A9W5V9D2</accession>
<evidence type="ECO:0000313" key="1">
    <source>
        <dbReference type="EMBL" id="EOO67479.1"/>
    </source>
</evidence>
<evidence type="ECO:0000313" key="2">
    <source>
        <dbReference type="Proteomes" id="UP000014023"/>
    </source>
</evidence>
<dbReference type="RefSeq" id="WP_016125066.1">
    <property type="nucleotide sequence ID" value="NZ_KB976254.1"/>
</dbReference>
<dbReference type="EMBL" id="AHFL01000011">
    <property type="protein sequence ID" value="EOO67479.1"/>
    <property type="molecule type" value="Genomic_DNA"/>
</dbReference>
<proteinExistence type="predicted"/>
<protein>
    <submittedName>
        <fullName evidence="1">Uncharacterized protein</fullName>
    </submittedName>
</protein>
<gene>
    <name evidence="1" type="ORF">IKE_02606</name>
</gene>
<organism evidence="1 2">
    <name type="scientific">Bacillus cereus VD196</name>
    <dbReference type="NCBI Taxonomy" id="1053243"/>
    <lineage>
        <taxon>Bacteria</taxon>
        <taxon>Bacillati</taxon>
        <taxon>Bacillota</taxon>
        <taxon>Bacilli</taxon>
        <taxon>Bacillales</taxon>
        <taxon>Bacillaceae</taxon>
        <taxon>Bacillus</taxon>
        <taxon>Bacillus cereus group</taxon>
    </lineage>
</organism>